<dbReference type="Proteomes" id="UP000663193">
    <property type="component" value="Chromosome 21"/>
</dbReference>
<evidence type="ECO:0000313" key="1">
    <source>
        <dbReference type="EMBL" id="QRD06802.1"/>
    </source>
</evidence>
<keyword evidence="2" id="KW-1185">Reference proteome</keyword>
<protein>
    <submittedName>
        <fullName evidence="1">Uncharacterized protein</fullName>
    </submittedName>
</protein>
<reference evidence="2" key="1">
    <citation type="journal article" date="2021" name="BMC Genomics">
        <title>Chromosome-level genome assembly and manually-curated proteome of model necrotroph Parastagonospora nodorum Sn15 reveals a genome-wide trove of candidate effector homologs, and redundancy of virulence-related functions within an accessory chromosome.</title>
        <authorList>
            <person name="Bertazzoni S."/>
            <person name="Jones D.A.B."/>
            <person name="Phan H.T."/>
            <person name="Tan K.-C."/>
            <person name="Hane J.K."/>
        </authorList>
    </citation>
    <scope>NUCLEOTIDE SEQUENCE [LARGE SCALE GENOMIC DNA]</scope>
    <source>
        <strain evidence="2">SN15 / ATCC MYA-4574 / FGSC 10173)</strain>
    </source>
</reference>
<evidence type="ECO:0000313" key="2">
    <source>
        <dbReference type="Proteomes" id="UP000663193"/>
    </source>
</evidence>
<name>A0A7U2IBI8_PHANO</name>
<accession>A0A7U2IBI8</accession>
<sequence>MWRKAGVTDNLHMPVQFLCKIFDALLPHGPKTSSLLLELESETCTASRYLGMSNCGALHSWLQFALIRPINHRSSAALEQIPHPPSLSLTKIISM</sequence>
<proteinExistence type="predicted"/>
<dbReference type="VEuPathDB" id="FungiDB:JI435_423730"/>
<gene>
    <name evidence="1" type="ORF">JI435_423730</name>
</gene>
<organism evidence="1 2">
    <name type="scientific">Phaeosphaeria nodorum (strain SN15 / ATCC MYA-4574 / FGSC 10173)</name>
    <name type="common">Glume blotch fungus</name>
    <name type="synonym">Parastagonospora nodorum</name>
    <dbReference type="NCBI Taxonomy" id="321614"/>
    <lineage>
        <taxon>Eukaryota</taxon>
        <taxon>Fungi</taxon>
        <taxon>Dikarya</taxon>
        <taxon>Ascomycota</taxon>
        <taxon>Pezizomycotina</taxon>
        <taxon>Dothideomycetes</taxon>
        <taxon>Pleosporomycetidae</taxon>
        <taxon>Pleosporales</taxon>
        <taxon>Pleosporineae</taxon>
        <taxon>Phaeosphaeriaceae</taxon>
        <taxon>Parastagonospora</taxon>
    </lineage>
</organism>
<dbReference type="EMBL" id="CP069043">
    <property type="protein sequence ID" value="QRD06802.1"/>
    <property type="molecule type" value="Genomic_DNA"/>
</dbReference>
<dbReference type="AlphaFoldDB" id="A0A7U2IBI8"/>